<keyword evidence="1" id="KW-1133">Transmembrane helix</keyword>
<name>A0A6J5ZPV5_9ZZZZ</name>
<protein>
    <submittedName>
        <fullName evidence="2">Unannotated protein</fullName>
    </submittedName>
</protein>
<accession>A0A6J5ZPV5</accession>
<feature type="transmembrane region" description="Helical" evidence="1">
    <location>
        <begin position="39"/>
        <end position="60"/>
    </location>
</feature>
<dbReference type="AlphaFoldDB" id="A0A6J5ZPV5"/>
<evidence type="ECO:0000256" key="1">
    <source>
        <dbReference type="SAM" id="Phobius"/>
    </source>
</evidence>
<keyword evidence="1" id="KW-0812">Transmembrane</keyword>
<reference evidence="2" key="1">
    <citation type="submission" date="2020-05" db="EMBL/GenBank/DDBJ databases">
        <authorList>
            <person name="Chiriac C."/>
            <person name="Salcher M."/>
            <person name="Ghai R."/>
            <person name="Kavagutti S V."/>
        </authorList>
    </citation>
    <scope>NUCLEOTIDE SEQUENCE</scope>
</reference>
<keyword evidence="1" id="KW-0472">Membrane</keyword>
<feature type="transmembrane region" description="Helical" evidence="1">
    <location>
        <begin position="12"/>
        <end position="33"/>
    </location>
</feature>
<proteinExistence type="predicted"/>
<organism evidence="2">
    <name type="scientific">freshwater metagenome</name>
    <dbReference type="NCBI Taxonomy" id="449393"/>
    <lineage>
        <taxon>unclassified sequences</taxon>
        <taxon>metagenomes</taxon>
        <taxon>ecological metagenomes</taxon>
    </lineage>
</organism>
<gene>
    <name evidence="2" type="ORF">UFOPK3522_00742</name>
</gene>
<sequence length="66" mass="6723">MSAPSGRNLHASTTTILSVLMIIIGAGLVIRTLTLGGGLFAIGVIMGVLFVAAGFGRLWVATRGPK</sequence>
<evidence type="ECO:0000313" key="2">
    <source>
        <dbReference type="EMBL" id="CAB4342650.1"/>
    </source>
</evidence>
<dbReference type="EMBL" id="CAESAO010000050">
    <property type="protein sequence ID" value="CAB4342650.1"/>
    <property type="molecule type" value="Genomic_DNA"/>
</dbReference>